<evidence type="ECO:0000256" key="12">
    <source>
        <dbReference type="RuleBase" id="RU003357"/>
    </source>
</evidence>
<proteinExistence type="inferred from homology"/>
<dbReference type="InterPro" id="IPR039426">
    <property type="entry name" value="TonB-dep_rcpt-like"/>
</dbReference>
<dbReference type="Pfam" id="PF00593">
    <property type="entry name" value="TonB_dep_Rec_b-barrel"/>
    <property type="match status" value="1"/>
</dbReference>
<evidence type="ECO:0000313" key="16">
    <source>
        <dbReference type="EMBL" id="MFD0948357.1"/>
    </source>
</evidence>
<evidence type="ECO:0000256" key="4">
    <source>
        <dbReference type="ARBA" id="ARBA00022496"/>
    </source>
</evidence>
<reference evidence="17" key="1">
    <citation type="journal article" date="2019" name="Int. J. Syst. Evol. Microbiol.">
        <title>The Global Catalogue of Microorganisms (GCM) 10K type strain sequencing project: providing services to taxonomists for standard genome sequencing and annotation.</title>
        <authorList>
            <consortium name="The Broad Institute Genomics Platform"/>
            <consortium name="The Broad Institute Genome Sequencing Center for Infectious Disease"/>
            <person name="Wu L."/>
            <person name="Ma J."/>
        </authorList>
    </citation>
    <scope>NUCLEOTIDE SEQUENCE [LARGE SCALE GENOMIC DNA]</scope>
    <source>
        <strain evidence="17">CCUG 62982</strain>
    </source>
</reference>
<evidence type="ECO:0000256" key="1">
    <source>
        <dbReference type="ARBA" id="ARBA00004571"/>
    </source>
</evidence>
<dbReference type="SUPFAM" id="SSF56935">
    <property type="entry name" value="Porins"/>
    <property type="match status" value="1"/>
</dbReference>
<evidence type="ECO:0000259" key="14">
    <source>
        <dbReference type="Pfam" id="PF00593"/>
    </source>
</evidence>
<organism evidence="16 17">
    <name type="scientific">Sphingomonas canadensis</name>
    <dbReference type="NCBI Taxonomy" id="1219257"/>
    <lineage>
        <taxon>Bacteria</taxon>
        <taxon>Pseudomonadati</taxon>
        <taxon>Pseudomonadota</taxon>
        <taxon>Alphaproteobacteria</taxon>
        <taxon>Sphingomonadales</taxon>
        <taxon>Sphingomonadaceae</taxon>
        <taxon>Sphingomonas</taxon>
    </lineage>
</organism>
<dbReference type="RefSeq" id="WP_264946313.1">
    <property type="nucleotide sequence ID" value="NZ_JAPDRA010000012.1"/>
</dbReference>
<keyword evidence="13" id="KW-0732">Signal</keyword>
<keyword evidence="5 11" id="KW-0812">Transmembrane</keyword>
<evidence type="ECO:0000259" key="15">
    <source>
        <dbReference type="Pfam" id="PF07715"/>
    </source>
</evidence>
<feature type="domain" description="TonB-dependent receptor-like beta-barrel" evidence="14">
    <location>
        <begin position="245"/>
        <end position="701"/>
    </location>
</feature>
<keyword evidence="9 11" id="KW-0472">Membrane</keyword>
<dbReference type="Pfam" id="PF07715">
    <property type="entry name" value="Plug"/>
    <property type="match status" value="1"/>
</dbReference>
<accession>A0ABW3HB11</accession>
<feature type="domain" description="TonB-dependent receptor plug" evidence="15">
    <location>
        <begin position="48"/>
        <end position="154"/>
    </location>
</feature>
<sequence>MRWFLAAGGACAAMAFGPAPAWAQETEQADAPTVGEIVVTARKEKENLQNVPISITAFDSAAIEDRALRDVQDIAYSVPNLNISRLTTLSTQVSIRGISSADSAPGFETGVAVILDDVYIGRAAGFSTSLLDIERIEVLRGPQGTLQGRNVLGGSINLTTTRPSDDFFAKGRVSFGNYDELVASGVVSGPIVPGRLAAKLAVERQSRDGYARNVDLDKPLDTKDSWAGRAQIAFTPSDALTILVTGDYTHYNNHDFHNDYSAPDPVNVLPELLDRRVGGDVWNYGWREVYGAALNVYYDFGNGMRLASVSSVRGYSVVDVQEADPVTNFGVAGAGTFIATARNDQSQDQISQELRLHSAQGGAFTWLAGLYYYHEVLRNYQNFLAGFNLGTVIAGSSSIDDSRTGTDSYAAFGSFTYRFDDRFSLTGGLRYTINDRNVRVQELLGIDGTDPLLGTYVNPITLADPAPKAYLATVDLGTTRNSISDKVVSGDLTFAQQWTPDVSTYLKYARGFKGGGFNASFNSGFSGGLVKPEYIDAYEAGLRSELFNRRVRFNVTGFYMKQRDQQVLQFDEVNFRYVTRNEPGVRTFGGELELTVAVAQPLTWSFTAGLVDAKVTAGPNKGLKSPYTSPVSFTTALSFDQPVSEGVRVFAFGEASWRDRYALSATPGPLGHQEAYWWLTARAGFKAADDSWAIGLYGRNLLNETVVSSMSHVPGLFNVGFIQEPRTYGVEARFAF</sequence>
<dbReference type="Proteomes" id="UP001596977">
    <property type="component" value="Unassembled WGS sequence"/>
</dbReference>
<keyword evidence="6" id="KW-0408">Iron</keyword>
<dbReference type="PROSITE" id="PS52016">
    <property type="entry name" value="TONB_DEPENDENT_REC_3"/>
    <property type="match status" value="1"/>
</dbReference>
<name>A0ABW3HB11_9SPHN</name>
<keyword evidence="17" id="KW-1185">Reference proteome</keyword>
<comment type="caution">
    <text evidence="16">The sequence shown here is derived from an EMBL/GenBank/DDBJ whole genome shotgun (WGS) entry which is preliminary data.</text>
</comment>
<comment type="similarity">
    <text evidence="11 12">Belongs to the TonB-dependent receptor family.</text>
</comment>
<keyword evidence="16" id="KW-0675">Receptor</keyword>
<evidence type="ECO:0000256" key="5">
    <source>
        <dbReference type="ARBA" id="ARBA00022692"/>
    </source>
</evidence>
<dbReference type="Gene3D" id="2.40.170.20">
    <property type="entry name" value="TonB-dependent receptor, beta-barrel domain"/>
    <property type="match status" value="1"/>
</dbReference>
<evidence type="ECO:0000256" key="11">
    <source>
        <dbReference type="PROSITE-ProRule" id="PRU01360"/>
    </source>
</evidence>
<keyword evidence="7" id="KW-0406">Ion transport</keyword>
<dbReference type="PANTHER" id="PTHR32552">
    <property type="entry name" value="FERRICHROME IRON RECEPTOR-RELATED"/>
    <property type="match status" value="1"/>
</dbReference>
<feature type="chain" id="PRO_5046440011" evidence="13">
    <location>
        <begin position="24"/>
        <end position="736"/>
    </location>
</feature>
<evidence type="ECO:0000256" key="10">
    <source>
        <dbReference type="ARBA" id="ARBA00023237"/>
    </source>
</evidence>
<dbReference type="EMBL" id="JBHTJG010000012">
    <property type="protein sequence ID" value="MFD0948357.1"/>
    <property type="molecule type" value="Genomic_DNA"/>
</dbReference>
<keyword evidence="8 12" id="KW-0798">TonB box</keyword>
<keyword evidence="3 11" id="KW-1134">Transmembrane beta strand</keyword>
<evidence type="ECO:0000256" key="3">
    <source>
        <dbReference type="ARBA" id="ARBA00022452"/>
    </source>
</evidence>
<evidence type="ECO:0000256" key="8">
    <source>
        <dbReference type="ARBA" id="ARBA00023077"/>
    </source>
</evidence>
<dbReference type="InterPro" id="IPR036942">
    <property type="entry name" value="Beta-barrel_TonB_sf"/>
</dbReference>
<gene>
    <name evidence="16" type="ORF">ACFQ1E_18615</name>
</gene>
<evidence type="ECO:0000313" key="17">
    <source>
        <dbReference type="Proteomes" id="UP001596977"/>
    </source>
</evidence>
<keyword evidence="10 11" id="KW-0998">Cell outer membrane</keyword>
<evidence type="ECO:0000256" key="13">
    <source>
        <dbReference type="SAM" id="SignalP"/>
    </source>
</evidence>
<evidence type="ECO:0000256" key="2">
    <source>
        <dbReference type="ARBA" id="ARBA00022448"/>
    </source>
</evidence>
<dbReference type="InterPro" id="IPR012910">
    <property type="entry name" value="Plug_dom"/>
</dbReference>
<dbReference type="InterPro" id="IPR000531">
    <property type="entry name" value="Beta-barrel_TonB"/>
</dbReference>
<comment type="subcellular location">
    <subcellularLocation>
        <location evidence="1 11">Cell outer membrane</location>
        <topology evidence="1 11">Multi-pass membrane protein</topology>
    </subcellularLocation>
</comment>
<dbReference type="PANTHER" id="PTHR32552:SF81">
    <property type="entry name" value="TONB-DEPENDENT OUTER MEMBRANE RECEPTOR"/>
    <property type="match status" value="1"/>
</dbReference>
<feature type="signal peptide" evidence="13">
    <location>
        <begin position="1"/>
        <end position="23"/>
    </location>
</feature>
<evidence type="ECO:0000256" key="7">
    <source>
        <dbReference type="ARBA" id="ARBA00023065"/>
    </source>
</evidence>
<evidence type="ECO:0000256" key="9">
    <source>
        <dbReference type="ARBA" id="ARBA00023136"/>
    </source>
</evidence>
<protein>
    <submittedName>
        <fullName evidence="16">TonB-dependent receptor</fullName>
    </submittedName>
</protein>
<keyword evidence="4" id="KW-0410">Iron transport</keyword>
<keyword evidence="2 11" id="KW-0813">Transport</keyword>
<evidence type="ECO:0000256" key="6">
    <source>
        <dbReference type="ARBA" id="ARBA00023004"/>
    </source>
</evidence>